<sequence>FLHFQSGSQGYASVIKGPKEVVGSFKLVKLEKNLGKALIHSTTPFNKNMERGVIIGGMSAPGDLDYIDVNNDKDEHYFNIEFH</sequence>
<name>X1KBR6_9ZZZZ</name>
<feature type="non-terminal residue" evidence="1">
    <location>
        <position position="1"/>
    </location>
</feature>
<protein>
    <submittedName>
        <fullName evidence="1">Uncharacterized protein</fullName>
    </submittedName>
</protein>
<gene>
    <name evidence="1" type="ORF">S03H2_61981</name>
</gene>
<evidence type="ECO:0000313" key="1">
    <source>
        <dbReference type="EMBL" id="GAH87659.1"/>
    </source>
</evidence>
<organism evidence="1">
    <name type="scientific">marine sediment metagenome</name>
    <dbReference type="NCBI Taxonomy" id="412755"/>
    <lineage>
        <taxon>unclassified sequences</taxon>
        <taxon>metagenomes</taxon>
        <taxon>ecological metagenomes</taxon>
    </lineage>
</organism>
<proteinExistence type="predicted"/>
<comment type="caution">
    <text evidence="1">The sequence shown here is derived from an EMBL/GenBank/DDBJ whole genome shotgun (WGS) entry which is preliminary data.</text>
</comment>
<dbReference type="AlphaFoldDB" id="X1KBR6"/>
<accession>X1KBR6</accession>
<reference evidence="1" key="1">
    <citation type="journal article" date="2014" name="Front. Microbiol.">
        <title>High frequency of phylogenetically diverse reductive dehalogenase-homologous genes in deep subseafloor sedimentary metagenomes.</title>
        <authorList>
            <person name="Kawai M."/>
            <person name="Futagami T."/>
            <person name="Toyoda A."/>
            <person name="Takaki Y."/>
            <person name="Nishi S."/>
            <person name="Hori S."/>
            <person name="Arai W."/>
            <person name="Tsubouchi T."/>
            <person name="Morono Y."/>
            <person name="Uchiyama I."/>
            <person name="Ito T."/>
            <person name="Fujiyama A."/>
            <person name="Inagaki F."/>
            <person name="Takami H."/>
        </authorList>
    </citation>
    <scope>NUCLEOTIDE SEQUENCE</scope>
    <source>
        <strain evidence="1">Expedition CK06-06</strain>
    </source>
</reference>
<dbReference type="EMBL" id="BARU01040053">
    <property type="protein sequence ID" value="GAH87659.1"/>
    <property type="molecule type" value="Genomic_DNA"/>
</dbReference>